<evidence type="ECO:0000256" key="1">
    <source>
        <dbReference type="ARBA" id="ARBA00022491"/>
    </source>
</evidence>
<dbReference type="PROSITE" id="PS50932">
    <property type="entry name" value="HTH_LACI_2"/>
    <property type="match status" value="1"/>
</dbReference>
<evidence type="ECO:0000256" key="2">
    <source>
        <dbReference type="ARBA" id="ARBA00023015"/>
    </source>
</evidence>
<dbReference type="Pfam" id="PF00356">
    <property type="entry name" value="LacI"/>
    <property type="match status" value="1"/>
</dbReference>
<keyword evidence="1" id="KW-0678">Repressor</keyword>
<dbReference type="SMART" id="SM00354">
    <property type="entry name" value="HTH_LACI"/>
    <property type="match status" value="1"/>
</dbReference>
<keyword evidence="7" id="KW-1185">Reference proteome</keyword>
<keyword evidence="2" id="KW-0805">Transcription regulation</keyword>
<dbReference type="InterPro" id="IPR046335">
    <property type="entry name" value="LacI/GalR-like_sensor"/>
</dbReference>
<dbReference type="Pfam" id="PF13377">
    <property type="entry name" value="Peripla_BP_3"/>
    <property type="match status" value="1"/>
</dbReference>
<sequence length="340" mass="36046">MTRSRQPTSRDVAALAGVSVATVSYVMNGRTDRRIPAETRDRVLEAAGRLAYAPNRSARSLRNRRTEQVCLVVGSIGVPAYDQLAQDIHDRADDAGYGVLTIVVNSPARAAKAVELLQQRIADGAVIAPDIRFLDGAELTGLARGGLPMVVMSNTAPPDGFDVVRAPQTPACDAAFDHLFATGRRRVAFVGHRYEVDDPSTSERLTAYLAALGRHDAEPDPSLVVTGADDRVAAYHAVTALLDRPDPPDAVFAASARAGVSAIWAARDAGADVPGELAVVGAGNLPESLITRPALSTVGPATEDDFTEVARLLFDRIDAGVPERGRELSDPWAFHPRGSS</sequence>
<reference evidence="7" key="1">
    <citation type="submission" date="2016-10" db="EMBL/GenBank/DDBJ databases">
        <authorList>
            <person name="Varghese N."/>
            <person name="Submissions S."/>
        </authorList>
    </citation>
    <scope>NUCLEOTIDE SEQUENCE [LARGE SCALE GENOMIC DNA]</scope>
    <source>
        <strain evidence="7">DSM 45237</strain>
    </source>
</reference>
<dbReference type="GO" id="GO:0000976">
    <property type="term" value="F:transcription cis-regulatory region binding"/>
    <property type="evidence" value="ECO:0007669"/>
    <property type="project" value="TreeGrafter"/>
</dbReference>
<dbReference type="InterPro" id="IPR000843">
    <property type="entry name" value="HTH_LacI"/>
</dbReference>
<organism evidence="6 7">
    <name type="scientific">Jiangella alba</name>
    <dbReference type="NCBI Taxonomy" id="561176"/>
    <lineage>
        <taxon>Bacteria</taxon>
        <taxon>Bacillati</taxon>
        <taxon>Actinomycetota</taxon>
        <taxon>Actinomycetes</taxon>
        <taxon>Jiangellales</taxon>
        <taxon>Jiangellaceae</taxon>
        <taxon>Jiangella</taxon>
    </lineage>
</organism>
<proteinExistence type="predicted"/>
<dbReference type="Proteomes" id="UP000181980">
    <property type="component" value="Unassembled WGS sequence"/>
</dbReference>
<dbReference type="PANTHER" id="PTHR30146:SF148">
    <property type="entry name" value="HTH-TYPE TRANSCRIPTIONAL REPRESSOR PURR-RELATED"/>
    <property type="match status" value="1"/>
</dbReference>
<dbReference type="InterPro" id="IPR010982">
    <property type="entry name" value="Lambda_DNA-bd_dom_sf"/>
</dbReference>
<dbReference type="SUPFAM" id="SSF53822">
    <property type="entry name" value="Periplasmic binding protein-like I"/>
    <property type="match status" value="1"/>
</dbReference>
<dbReference type="Gene3D" id="1.10.260.40">
    <property type="entry name" value="lambda repressor-like DNA-binding domains"/>
    <property type="match status" value="1"/>
</dbReference>
<dbReference type="AlphaFoldDB" id="A0A1H5MVK3"/>
<dbReference type="GO" id="GO:0003700">
    <property type="term" value="F:DNA-binding transcription factor activity"/>
    <property type="evidence" value="ECO:0007669"/>
    <property type="project" value="TreeGrafter"/>
</dbReference>
<dbReference type="CDD" id="cd06267">
    <property type="entry name" value="PBP1_LacI_sugar_binding-like"/>
    <property type="match status" value="1"/>
</dbReference>
<dbReference type="OrthoDB" id="4013327at2"/>
<accession>A0A1H5MVK3</accession>
<feature type="domain" description="HTH lacI-type" evidence="5">
    <location>
        <begin position="7"/>
        <end position="63"/>
    </location>
</feature>
<dbReference type="RefSeq" id="WP_069114787.1">
    <property type="nucleotide sequence ID" value="NZ_FNUC01000003.1"/>
</dbReference>
<dbReference type="InterPro" id="IPR028082">
    <property type="entry name" value="Peripla_BP_I"/>
</dbReference>
<dbReference type="PANTHER" id="PTHR30146">
    <property type="entry name" value="LACI-RELATED TRANSCRIPTIONAL REPRESSOR"/>
    <property type="match status" value="1"/>
</dbReference>
<evidence type="ECO:0000259" key="5">
    <source>
        <dbReference type="PROSITE" id="PS50932"/>
    </source>
</evidence>
<dbReference type="SUPFAM" id="SSF47413">
    <property type="entry name" value="lambda repressor-like DNA-binding domains"/>
    <property type="match status" value="1"/>
</dbReference>
<gene>
    <name evidence="6" type="ORF">SAMN04488561_3459</name>
</gene>
<evidence type="ECO:0000256" key="4">
    <source>
        <dbReference type="ARBA" id="ARBA00023163"/>
    </source>
</evidence>
<dbReference type="CDD" id="cd01392">
    <property type="entry name" value="HTH_LacI"/>
    <property type="match status" value="1"/>
</dbReference>
<evidence type="ECO:0000313" key="6">
    <source>
        <dbReference type="EMBL" id="SEE93306.1"/>
    </source>
</evidence>
<protein>
    <submittedName>
        <fullName evidence="6">LacI family transcriptional regulator</fullName>
    </submittedName>
</protein>
<dbReference type="Gene3D" id="3.40.50.2300">
    <property type="match status" value="2"/>
</dbReference>
<dbReference type="STRING" id="561176.SAMN04488561_3459"/>
<keyword evidence="4" id="KW-0804">Transcription</keyword>
<evidence type="ECO:0000313" key="7">
    <source>
        <dbReference type="Proteomes" id="UP000181980"/>
    </source>
</evidence>
<dbReference type="EMBL" id="FNUC01000003">
    <property type="protein sequence ID" value="SEE93306.1"/>
    <property type="molecule type" value="Genomic_DNA"/>
</dbReference>
<name>A0A1H5MVK3_9ACTN</name>
<evidence type="ECO:0000256" key="3">
    <source>
        <dbReference type="ARBA" id="ARBA00023125"/>
    </source>
</evidence>
<keyword evidence="3" id="KW-0238">DNA-binding</keyword>